<gene>
    <name evidence="2" type="ORF">CR201_G0045995</name>
</gene>
<organism evidence="2">
    <name type="scientific">Pongo abelii</name>
    <name type="common">Sumatran orangutan</name>
    <name type="synonym">Pongo pygmaeus abelii</name>
    <dbReference type="NCBI Taxonomy" id="9601"/>
    <lineage>
        <taxon>Eukaryota</taxon>
        <taxon>Metazoa</taxon>
        <taxon>Chordata</taxon>
        <taxon>Craniata</taxon>
        <taxon>Vertebrata</taxon>
        <taxon>Euteleostomi</taxon>
        <taxon>Mammalia</taxon>
        <taxon>Eutheria</taxon>
        <taxon>Euarchontoglires</taxon>
        <taxon>Primates</taxon>
        <taxon>Haplorrhini</taxon>
        <taxon>Catarrhini</taxon>
        <taxon>Hominidae</taxon>
        <taxon>Pongo</taxon>
    </lineage>
</organism>
<protein>
    <submittedName>
        <fullName evidence="2">TMEM62 isoform 11</fullName>
    </submittedName>
</protein>
<dbReference type="EMBL" id="NDHI03003606">
    <property type="protein sequence ID" value="PNJ15999.1"/>
    <property type="molecule type" value="Genomic_DNA"/>
</dbReference>
<keyword evidence="1" id="KW-1133">Transmembrane helix</keyword>
<keyword evidence="1" id="KW-0812">Transmembrane</keyword>
<dbReference type="AlphaFoldDB" id="A0A2J8S5F3"/>
<evidence type="ECO:0000313" key="2">
    <source>
        <dbReference type="EMBL" id="PNJ15999.1"/>
    </source>
</evidence>
<keyword evidence="1" id="KW-0472">Membrane</keyword>
<evidence type="ECO:0000256" key="1">
    <source>
        <dbReference type="SAM" id="Phobius"/>
    </source>
</evidence>
<proteinExistence type="predicted"/>
<reference evidence="2" key="1">
    <citation type="submission" date="2017-12" db="EMBL/GenBank/DDBJ databases">
        <title>High-resolution comparative analysis of great ape genomes.</title>
        <authorList>
            <person name="Pollen A."/>
            <person name="Hastie A."/>
            <person name="Hormozdiari F."/>
            <person name="Dougherty M."/>
            <person name="Liu R."/>
            <person name="Chaisson M."/>
            <person name="Hoppe E."/>
            <person name="Hill C."/>
            <person name="Pang A."/>
            <person name="Hillier L."/>
            <person name="Baker C."/>
            <person name="Armstrong J."/>
            <person name="Shendure J."/>
            <person name="Paten B."/>
            <person name="Wilson R."/>
            <person name="Chao H."/>
            <person name="Schneider V."/>
            <person name="Ventura M."/>
            <person name="Kronenberg Z."/>
            <person name="Murali S."/>
            <person name="Gordon D."/>
            <person name="Cantsilieris S."/>
            <person name="Munson K."/>
            <person name="Nelson B."/>
            <person name="Raja A."/>
            <person name="Underwood J."/>
            <person name="Diekhans M."/>
            <person name="Fiddes I."/>
            <person name="Haussler D."/>
            <person name="Eichler E."/>
        </authorList>
    </citation>
    <scope>NUCLEOTIDE SEQUENCE [LARGE SCALE GENOMIC DNA]</scope>
    <source>
        <strain evidence="2">Susie</strain>
    </source>
</reference>
<feature type="transmembrane region" description="Helical" evidence="1">
    <location>
        <begin position="16"/>
        <end position="36"/>
    </location>
</feature>
<sequence>MEKTKWLDIKGNHGNILLYVEMALSIMSTVLPLATIRSSV</sequence>
<comment type="caution">
    <text evidence="2">The sequence shown here is derived from an EMBL/GenBank/DDBJ whole genome shotgun (WGS) entry which is preliminary data.</text>
</comment>
<accession>A0A2J8S5F3</accession>
<name>A0A2J8S5F3_PONAB</name>